<dbReference type="KEGG" id="abom:D7I45_05000"/>
<organism evidence="3 4">
    <name type="scientific">Apilactobacillus bombintestini</name>
    <dbReference type="NCBI Taxonomy" id="2419772"/>
    <lineage>
        <taxon>Bacteria</taxon>
        <taxon>Bacillati</taxon>
        <taxon>Bacillota</taxon>
        <taxon>Bacilli</taxon>
        <taxon>Lactobacillales</taxon>
        <taxon>Lactobacillaceae</taxon>
        <taxon>Apilactobacillus</taxon>
    </lineage>
</organism>
<evidence type="ECO:0000256" key="1">
    <source>
        <dbReference type="SAM" id="Phobius"/>
    </source>
</evidence>
<dbReference type="OrthoDB" id="198399at2"/>
<accession>A0A387B161</accession>
<feature type="transmembrane region" description="Helical" evidence="1">
    <location>
        <begin position="77"/>
        <end position="95"/>
    </location>
</feature>
<name>A0A387B161_9LACO</name>
<feature type="transmembrane region" description="Helical" evidence="1">
    <location>
        <begin position="175"/>
        <end position="192"/>
    </location>
</feature>
<keyword evidence="1" id="KW-0472">Membrane</keyword>
<dbReference type="Pfam" id="PF17820">
    <property type="entry name" value="PDZ_6"/>
    <property type="match status" value="1"/>
</dbReference>
<dbReference type="SUPFAM" id="SSF50156">
    <property type="entry name" value="PDZ domain-like"/>
    <property type="match status" value="1"/>
</dbReference>
<feature type="transmembrane region" description="Helical" evidence="1">
    <location>
        <begin position="268"/>
        <end position="284"/>
    </location>
</feature>
<feature type="domain" description="PDZ" evidence="2">
    <location>
        <begin position="283"/>
        <end position="357"/>
    </location>
</feature>
<dbReference type="InterPro" id="IPR001478">
    <property type="entry name" value="PDZ"/>
</dbReference>
<sequence length="383" mass="43940">MYMKDLWTILVIFIQPVLWWGVIRTYLNYRKRIKQERKNYNTSIYSNNFEMKHFWTSLVVFGIIGSILTSLMGIYLAIPWIVIYEILIFINLLIIPGQFMAVLDFAVATGLTFLVDQMGWLSQFDLSDSQQVIPSYQNVLALLTVIVLLLGFYIKHYFGKHNSPRIFTNQRGTKVAGYLNKGFSIIPLLVLIPSNQIHEVINFWPVFSVGTHSFTLMILPVLFGIRMTVFKTMPNDLFHKLGNKILWVAVLGIALTAVSYWFPEISIYAILVLTILYLAVVLRVKMQDHNSDNWFDQAVNGLRVIAIRPQTPADKMGIKIGDLIVEVNNEAVHSEDEFYKALLDSPTFCRLKVINRNGRIKIVETAIYSDAPTEMGVEVFEVE</sequence>
<feature type="transmembrane region" description="Helical" evidence="1">
    <location>
        <begin position="133"/>
        <end position="154"/>
    </location>
</feature>
<dbReference type="InterPro" id="IPR041489">
    <property type="entry name" value="PDZ_6"/>
</dbReference>
<feature type="transmembrane region" description="Helical" evidence="1">
    <location>
        <begin position="204"/>
        <end position="225"/>
    </location>
</feature>
<evidence type="ECO:0000259" key="2">
    <source>
        <dbReference type="PROSITE" id="PS50106"/>
    </source>
</evidence>
<keyword evidence="1" id="KW-0812">Transmembrane</keyword>
<dbReference type="InterPro" id="IPR036034">
    <property type="entry name" value="PDZ_sf"/>
</dbReference>
<feature type="transmembrane region" description="Helical" evidence="1">
    <location>
        <begin position="54"/>
        <end position="71"/>
    </location>
</feature>
<dbReference type="PROSITE" id="PS50106">
    <property type="entry name" value="PDZ"/>
    <property type="match status" value="1"/>
</dbReference>
<protein>
    <submittedName>
        <fullName evidence="3">PDZ domain-containing protein</fullName>
    </submittedName>
</protein>
<feature type="transmembrane region" description="Helical" evidence="1">
    <location>
        <begin position="245"/>
        <end position="262"/>
    </location>
</feature>
<feature type="transmembrane region" description="Helical" evidence="1">
    <location>
        <begin position="102"/>
        <end position="121"/>
    </location>
</feature>
<feature type="transmembrane region" description="Helical" evidence="1">
    <location>
        <begin position="6"/>
        <end position="27"/>
    </location>
</feature>
<dbReference type="Proteomes" id="UP000272003">
    <property type="component" value="Chromosome"/>
</dbReference>
<evidence type="ECO:0000313" key="3">
    <source>
        <dbReference type="EMBL" id="AYF92870.1"/>
    </source>
</evidence>
<dbReference type="Gene3D" id="2.30.42.10">
    <property type="match status" value="1"/>
</dbReference>
<reference evidence="3 4" key="1">
    <citation type="submission" date="2018-09" db="EMBL/GenBank/DDBJ databases">
        <title>Genome sequencing of strain BHWM-4.</title>
        <authorList>
            <person name="Heo J."/>
            <person name="Kim S.-J."/>
            <person name="Kwon S.-W."/>
        </authorList>
    </citation>
    <scope>NUCLEOTIDE SEQUENCE [LARGE SCALE GENOMIC DNA]</scope>
    <source>
        <strain evidence="3 4">BHWM-4</strain>
    </source>
</reference>
<evidence type="ECO:0000313" key="4">
    <source>
        <dbReference type="Proteomes" id="UP000272003"/>
    </source>
</evidence>
<dbReference type="AlphaFoldDB" id="A0A387B161"/>
<proteinExistence type="predicted"/>
<dbReference type="EMBL" id="CP032626">
    <property type="protein sequence ID" value="AYF92870.1"/>
    <property type="molecule type" value="Genomic_DNA"/>
</dbReference>
<keyword evidence="4" id="KW-1185">Reference proteome</keyword>
<dbReference type="SMART" id="SM00228">
    <property type="entry name" value="PDZ"/>
    <property type="match status" value="1"/>
</dbReference>
<keyword evidence="1" id="KW-1133">Transmembrane helix</keyword>
<gene>
    <name evidence="3" type="ORF">D7I45_05000</name>
</gene>